<keyword evidence="8 10" id="KW-0067">ATP-binding</keyword>
<dbReference type="InterPro" id="IPR000719">
    <property type="entry name" value="Prot_kinase_dom"/>
</dbReference>
<dbReference type="Gene3D" id="1.10.510.10">
    <property type="entry name" value="Transferase(Phosphotransferase) domain 1"/>
    <property type="match status" value="1"/>
</dbReference>
<name>A0A4U5NEU4_STECR</name>
<dbReference type="EC" id="2.7.11.10" evidence="2"/>
<evidence type="ECO:0000256" key="10">
    <source>
        <dbReference type="PROSITE-ProRule" id="PRU10141"/>
    </source>
</evidence>
<dbReference type="InterPro" id="IPR051180">
    <property type="entry name" value="IKK"/>
</dbReference>
<sequence>MPETCEVGNYRYREEDVIGCGSFGKVYKGRSQADGGYVAIKLLSTDPAYRSDSEIRTLQTLGKKKASFVVRLIQSLPFCRNRIALIFELADGSVQDLLYRLEFAKGFPAPLTIQFYLQISTALHFIAENDFVHRDLKPANVLFWTLPSNRLLFKLGDFGGARIASNEMRSLVGTPGYACEAVINNILMGNVYSYSPVECEMWGLASMLYQVCCGRLPFEYQIPNFARKEETKLLETAKALSQLFADRKEKNIAGLITPNGKEYYDHLPLACQYPKSLRRILENLIRKLMNMEKPKNQDVVKSTFSQNLECAHELSSLCPHRIFHLHESQIVDFYPTSQVSHLQRSEVNSALPVSEVFGCHCENVELMLPSGRYVKLEELNRLKPPCDSSAISCVAFCYERNSKKLMDWQMPNIPADGLNDTMAAKALATYQAAGFFTSLLEVPQQVANFYGRSFEEFRVQFEHFHEHCSWVSTVIAQFGDLSRHFADALKKLIEQTGTLRKSRTEAAPFQGIFVDVKKKDFGQYDEERIVEIFVRAKSKQPYDQEVFQWDIKLLNNVRYELQRRTRKFSEKCHNTLGSALTDSCSPFEAHRRLDHFNEQLRTLSVNMFDELPRQKNIREAMEDKTRKGPNLDEIKAVIEKLECLANGVLSLSELEPWAEADPLN</sequence>
<keyword evidence="7" id="KW-0418">Kinase</keyword>
<evidence type="ECO:0000256" key="2">
    <source>
        <dbReference type="ARBA" id="ARBA00012442"/>
    </source>
</evidence>
<dbReference type="SMART" id="SM00220">
    <property type="entry name" value="S_TKc"/>
    <property type="match status" value="1"/>
</dbReference>
<evidence type="ECO:0000256" key="8">
    <source>
        <dbReference type="ARBA" id="ARBA00022840"/>
    </source>
</evidence>
<dbReference type="SUPFAM" id="SSF56112">
    <property type="entry name" value="Protein kinase-like (PK-like)"/>
    <property type="match status" value="1"/>
</dbReference>
<dbReference type="InterPro" id="IPR008271">
    <property type="entry name" value="Ser/Thr_kinase_AS"/>
</dbReference>
<comment type="catalytic activity">
    <reaction evidence="9">
        <text>L-seryl-[I-kappa-B protein] + ATP = O-phospho-L-seryl-[I-kappa-B protein] + ADP + H(+)</text>
        <dbReference type="Rhea" id="RHEA:19073"/>
        <dbReference type="Rhea" id="RHEA-COMP:13698"/>
        <dbReference type="Rhea" id="RHEA-COMP:13699"/>
        <dbReference type="ChEBI" id="CHEBI:15378"/>
        <dbReference type="ChEBI" id="CHEBI:29999"/>
        <dbReference type="ChEBI" id="CHEBI:30616"/>
        <dbReference type="ChEBI" id="CHEBI:83421"/>
        <dbReference type="ChEBI" id="CHEBI:456216"/>
        <dbReference type="EC" id="2.7.11.10"/>
    </reaction>
</comment>
<dbReference type="GO" id="GO:0045944">
    <property type="term" value="P:positive regulation of transcription by RNA polymerase II"/>
    <property type="evidence" value="ECO:0007669"/>
    <property type="project" value="TreeGrafter"/>
</dbReference>
<evidence type="ECO:0000313" key="12">
    <source>
        <dbReference type="EMBL" id="TKR81304.1"/>
    </source>
</evidence>
<dbReference type="GO" id="GO:0033209">
    <property type="term" value="P:tumor necrosis factor-mediated signaling pathway"/>
    <property type="evidence" value="ECO:0007669"/>
    <property type="project" value="TreeGrafter"/>
</dbReference>
<keyword evidence="5" id="KW-0808">Transferase</keyword>
<comment type="caution">
    <text evidence="12">The sequence shown here is derived from an EMBL/GenBank/DDBJ whole genome shotgun (WGS) entry which is preliminary data.</text>
</comment>
<dbReference type="PANTHER" id="PTHR22969">
    <property type="entry name" value="IKB KINASE"/>
    <property type="match status" value="1"/>
</dbReference>
<dbReference type="GO" id="GO:0008384">
    <property type="term" value="F:IkappaB kinase activity"/>
    <property type="evidence" value="ECO:0007669"/>
    <property type="project" value="UniProtKB-EC"/>
</dbReference>
<evidence type="ECO:0000256" key="3">
    <source>
        <dbReference type="ARBA" id="ARBA00022490"/>
    </source>
</evidence>
<reference evidence="12" key="3">
    <citation type="journal article" date="2019" name="G3 (Bethesda)">
        <title>Hybrid Assembly of the Genome of the Entomopathogenic Nematode Steinernema carpocapsae Identifies the X-Chromosome.</title>
        <authorList>
            <person name="Serra L."/>
            <person name="Macchietto M."/>
            <person name="Macias-Munoz A."/>
            <person name="McGill C.J."/>
            <person name="Rodriguez I.M."/>
            <person name="Rodriguez B."/>
            <person name="Murad R."/>
            <person name="Mortazavi A."/>
        </authorList>
    </citation>
    <scope>NUCLEOTIDE SEQUENCE</scope>
    <source>
        <strain evidence="12">ALL</strain>
    </source>
</reference>
<evidence type="ECO:0000256" key="5">
    <source>
        <dbReference type="ARBA" id="ARBA00022679"/>
    </source>
</evidence>
<dbReference type="OrthoDB" id="10013850at2759"/>
<feature type="domain" description="Protein kinase" evidence="11">
    <location>
        <begin position="12"/>
        <end position="305"/>
    </location>
</feature>
<dbReference type="InterPro" id="IPR011009">
    <property type="entry name" value="Kinase-like_dom_sf"/>
</dbReference>
<reference evidence="12" key="2">
    <citation type="journal article" date="2015" name="Genome Biol.">
        <title>Comparative genomics of Steinernema reveals deeply conserved gene regulatory networks.</title>
        <authorList>
            <person name="Dillman A.R."/>
            <person name="Macchietto M."/>
            <person name="Porter C.F."/>
            <person name="Rogers A."/>
            <person name="Williams B."/>
            <person name="Antoshechkin I."/>
            <person name="Lee M.M."/>
            <person name="Goodwin Z."/>
            <person name="Lu X."/>
            <person name="Lewis E.E."/>
            <person name="Goodrich-Blair H."/>
            <person name="Stock S.P."/>
            <person name="Adams B.J."/>
            <person name="Sternberg P.W."/>
            <person name="Mortazavi A."/>
        </authorList>
    </citation>
    <scope>NUCLEOTIDE SEQUENCE [LARGE SCALE GENOMIC DNA]</scope>
    <source>
        <strain evidence="12">ALL</strain>
    </source>
</reference>
<protein>
    <recommendedName>
        <fullName evidence="2">IkappaB kinase</fullName>
        <ecNumber evidence="2">2.7.11.10</ecNumber>
    </recommendedName>
</protein>
<evidence type="ECO:0000256" key="1">
    <source>
        <dbReference type="ARBA" id="ARBA00004496"/>
    </source>
</evidence>
<evidence type="ECO:0000256" key="4">
    <source>
        <dbReference type="ARBA" id="ARBA00022527"/>
    </source>
</evidence>
<dbReference type="GO" id="GO:0008385">
    <property type="term" value="C:IkappaB kinase complex"/>
    <property type="evidence" value="ECO:0007669"/>
    <property type="project" value="TreeGrafter"/>
</dbReference>
<organism evidence="12">
    <name type="scientific">Steinernema carpocapsae</name>
    <name type="common">Entomopathogenic nematode</name>
    <dbReference type="NCBI Taxonomy" id="34508"/>
    <lineage>
        <taxon>Eukaryota</taxon>
        <taxon>Metazoa</taxon>
        <taxon>Ecdysozoa</taxon>
        <taxon>Nematoda</taxon>
        <taxon>Chromadorea</taxon>
        <taxon>Rhabditida</taxon>
        <taxon>Tylenchina</taxon>
        <taxon>Panagrolaimomorpha</taxon>
        <taxon>Strongyloidoidea</taxon>
        <taxon>Steinernematidae</taxon>
        <taxon>Steinernema</taxon>
    </lineage>
</organism>
<evidence type="ECO:0000256" key="9">
    <source>
        <dbReference type="ARBA" id="ARBA00048789"/>
    </source>
</evidence>
<dbReference type="PROSITE" id="PS00107">
    <property type="entry name" value="PROTEIN_KINASE_ATP"/>
    <property type="match status" value="1"/>
</dbReference>
<dbReference type="InterPro" id="IPR017441">
    <property type="entry name" value="Protein_kinase_ATP_BS"/>
</dbReference>
<keyword evidence="6 10" id="KW-0547">Nucleotide-binding</keyword>
<dbReference type="STRING" id="34508.A0A4U5NEU4"/>
<comment type="subcellular location">
    <subcellularLocation>
        <location evidence="1">Cytoplasm</location>
    </subcellularLocation>
</comment>
<keyword evidence="4" id="KW-0723">Serine/threonine-protein kinase</keyword>
<dbReference type="Pfam" id="PF00069">
    <property type="entry name" value="Pkinase"/>
    <property type="match status" value="1"/>
</dbReference>
<dbReference type="EMBL" id="AZBU02000004">
    <property type="protein sequence ID" value="TKR81304.1"/>
    <property type="molecule type" value="Genomic_DNA"/>
</dbReference>
<evidence type="ECO:0000256" key="7">
    <source>
        <dbReference type="ARBA" id="ARBA00022777"/>
    </source>
</evidence>
<accession>A0A4U5NEU4</accession>
<dbReference type="AlphaFoldDB" id="A0A4U5NEU4"/>
<dbReference type="PROSITE" id="PS00108">
    <property type="entry name" value="PROTEIN_KINASE_ST"/>
    <property type="match status" value="1"/>
</dbReference>
<reference evidence="12" key="1">
    <citation type="submission" date="2013-11" db="EMBL/GenBank/DDBJ databases">
        <authorList>
            <person name="Sternberg P."/>
            <person name="Dillman A."/>
            <person name="Macchietto M."/>
        </authorList>
    </citation>
    <scope>NUCLEOTIDE SEQUENCE</scope>
    <source>
        <strain evidence="12">ALL</strain>
    </source>
</reference>
<dbReference type="PROSITE" id="PS50011">
    <property type="entry name" value="PROTEIN_KINASE_DOM"/>
    <property type="match status" value="1"/>
</dbReference>
<dbReference type="PANTHER" id="PTHR22969:SF17">
    <property type="entry name" value="INHIBITOR OF NUCLEAR FACTOR KAPPA-B KINASE SUBUNIT BETA"/>
    <property type="match status" value="1"/>
</dbReference>
<keyword evidence="3" id="KW-0963">Cytoplasm</keyword>
<evidence type="ECO:0000256" key="6">
    <source>
        <dbReference type="ARBA" id="ARBA00022741"/>
    </source>
</evidence>
<gene>
    <name evidence="12" type="ORF">L596_015194</name>
</gene>
<dbReference type="GO" id="GO:0005524">
    <property type="term" value="F:ATP binding"/>
    <property type="evidence" value="ECO:0007669"/>
    <property type="project" value="UniProtKB-UniRule"/>
</dbReference>
<evidence type="ECO:0000259" key="11">
    <source>
        <dbReference type="PROSITE" id="PS50011"/>
    </source>
</evidence>
<proteinExistence type="predicted"/>
<feature type="binding site" evidence="10">
    <location>
        <position position="41"/>
    </location>
    <ligand>
        <name>ATP</name>
        <dbReference type="ChEBI" id="CHEBI:30616"/>
    </ligand>
</feature>